<keyword evidence="3" id="KW-1185">Reference proteome</keyword>
<organism evidence="2 3">
    <name type="scientific">Acetobacter garciniae</name>
    <dbReference type="NCBI Taxonomy" id="2817435"/>
    <lineage>
        <taxon>Bacteria</taxon>
        <taxon>Pseudomonadati</taxon>
        <taxon>Pseudomonadota</taxon>
        <taxon>Alphaproteobacteria</taxon>
        <taxon>Acetobacterales</taxon>
        <taxon>Acetobacteraceae</taxon>
        <taxon>Acetobacter</taxon>
    </lineage>
</organism>
<keyword evidence="1" id="KW-0472">Membrane</keyword>
<evidence type="ECO:0000313" key="2">
    <source>
        <dbReference type="EMBL" id="MBO1323724.1"/>
    </source>
</evidence>
<accession>A0A939KPB4</accession>
<name>A0A939KPB4_9PROT</name>
<reference evidence="2" key="1">
    <citation type="submission" date="2021-03" db="EMBL/GenBank/DDBJ databases">
        <title>The complete genome sequence of Acetobacter sp. TBRC 12339.</title>
        <authorList>
            <person name="Charoenyingcharoen P."/>
            <person name="Yukphan P."/>
        </authorList>
    </citation>
    <scope>NUCLEOTIDE SEQUENCE</scope>
    <source>
        <strain evidence="2">TBRC 12339</strain>
    </source>
</reference>
<comment type="caution">
    <text evidence="2">The sequence shown here is derived from an EMBL/GenBank/DDBJ whole genome shotgun (WGS) entry which is preliminary data.</text>
</comment>
<dbReference type="AlphaFoldDB" id="A0A939KPB4"/>
<dbReference type="Proteomes" id="UP000664073">
    <property type="component" value="Unassembled WGS sequence"/>
</dbReference>
<proteinExistence type="predicted"/>
<sequence>MKAGKVAPALVLLVVDLALGVACVLLPPIVMGFLAILRDVFGVLLLPFTFLLGLAGWSADLTSLESMHAGFLPDSINHPFRALAAAGLLAMAAMCSVLASNVPDGARMERTLAPVFTVLAMLLVGWDPGLVVLPALVLQVFALRHPSMEMPRRDG</sequence>
<feature type="transmembrane region" description="Helical" evidence="1">
    <location>
        <begin position="40"/>
        <end position="59"/>
    </location>
</feature>
<gene>
    <name evidence="2" type="ORF">J2D77_00960</name>
</gene>
<evidence type="ECO:0000313" key="3">
    <source>
        <dbReference type="Proteomes" id="UP000664073"/>
    </source>
</evidence>
<feature type="transmembrane region" description="Helical" evidence="1">
    <location>
        <begin position="7"/>
        <end position="34"/>
    </location>
</feature>
<protein>
    <submittedName>
        <fullName evidence="2">Uncharacterized protein</fullName>
    </submittedName>
</protein>
<feature type="transmembrane region" description="Helical" evidence="1">
    <location>
        <begin position="80"/>
        <end position="99"/>
    </location>
</feature>
<feature type="transmembrane region" description="Helical" evidence="1">
    <location>
        <begin position="119"/>
        <end position="143"/>
    </location>
</feature>
<evidence type="ECO:0000256" key="1">
    <source>
        <dbReference type="SAM" id="Phobius"/>
    </source>
</evidence>
<dbReference type="RefSeq" id="WP_207844214.1">
    <property type="nucleotide sequence ID" value="NZ_JAFVMH010000001.1"/>
</dbReference>
<keyword evidence="1" id="KW-1133">Transmembrane helix</keyword>
<keyword evidence="1" id="KW-0812">Transmembrane</keyword>
<dbReference type="EMBL" id="JAFVMH010000001">
    <property type="protein sequence ID" value="MBO1323724.1"/>
    <property type="molecule type" value="Genomic_DNA"/>
</dbReference>